<evidence type="ECO:0000256" key="2">
    <source>
        <dbReference type="ARBA" id="ARBA00023125"/>
    </source>
</evidence>
<keyword evidence="6" id="KW-1185">Reference proteome</keyword>
<gene>
    <name evidence="5" type="ORF">ABID28_000721</name>
</gene>
<dbReference type="CDD" id="cd07377">
    <property type="entry name" value="WHTH_GntR"/>
    <property type="match status" value="1"/>
</dbReference>
<dbReference type="SUPFAM" id="SSF64288">
    <property type="entry name" value="Chorismate lyase-like"/>
    <property type="match status" value="1"/>
</dbReference>
<dbReference type="InterPro" id="IPR036388">
    <property type="entry name" value="WH-like_DNA-bd_sf"/>
</dbReference>
<dbReference type="Gene3D" id="1.10.10.10">
    <property type="entry name" value="Winged helix-like DNA-binding domain superfamily/Winged helix DNA-binding domain"/>
    <property type="match status" value="1"/>
</dbReference>
<protein>
    <submittedName>
        <fullName evidence="5">GntR family transcriptional regulator</fullName>
    </submittedName>
</protein>
<dbReference type="SMART" id="SM00345">
    <property type="entry name" value="HTH_GNTR"/>
    <property type="match status" value="1"/>
</dbReference>
<proteinExistence type="predicted"/>
<sequence>MEKVKKIPLYLQLVKALETKIRETMSPNQKLQSERELIQAYDVSRMTVRLALQDLEKRGVIYKKQGKGTFVSEIVEPACDLSTAYSFTEQMKRIGKDPQTKILSFRKIPLDTYLAKDMGMEVGEEAWELERLRLADGLEMMLERSYLPYKEFSTLTKSMLEKKPLYDIFAEDFKQTIRVAEEEFYASVAMEMESDLLKISLGSAVLHLQRKTYTDKNQLIEYTFSIARADQFRYRISHLRQGDKT</sequence>
<dbReference type="Gene3D" id="3.40.1410.10">
    <property type="entry name" value="Chorismate lyase-like"/>
    <property type="match status" value="1"/>
</dbReference>
<dbReference type="RefSeq" id="WP_354368195.1">
    <property type="nucleotide sequence ID" value="NZ_JBEPLN010000008.1"/>
</dbReference>
<dbReference type="EMBL" id="JBEPLN010000008">
    <property type="protein sequence ID" value="MET3634085.1"/>
    <property type="molecule type" value="Genomic_DNA"/>
</dbReference>
<evidence type="ECO:0000256" key="3">
    <source>
        <dbReference type="ARBA" id="ARBA00023163"/>
    </source>
</evidence>
<keyword evidence="3" id="KW-0804">Transcription</keyword>
<dbReference type="SMART" id="SM00866">
    <property type="entry name" value="UTRA"/>
    <property type="match status" value="1"/>
</dbReference>
<dbReference type="InterPro" id="IPR036390">
    <property type="entry name" value="WH_DNA-bd_sf"/>
</dbReference>
<dbReference type="Proteomes" id="UP001549037">
    <property type="component" value="Unassembled WGS sequence"/>
</dbReference>
<dbReference type="InterPro" id="IPR011663">
    <property type="entry name" value="UTRA"/>
</dbReference>
<dbReference type="InterPro" id="IPR028978">
    <property type="entry name" value="Chorismate_lyase_/UTRA_dom_sf"/>
</dbReference>
<dbReference type="InterPro" id="IPR000524">
    <property type="entry name" value="Tscrpt_reg_HTH_GntR"/>
</dbReference>
<dbReference type="Pfam" id="PF07702">
    <property type="entry name" value="UTRA"/>
    <property type="match status" value="1"/>
</dbReference>
<name>A0ABV2JE91_9STRE</name>
<organism evidence="5 6">
    <name type="scientific">Streptococcus porcorum</name>
    <dbReference type="NCBI Taxonomy" id="701526"/>
    <lineage>
        <taxon>Bacteria</taxon>
        <taxon>Bacillati</taxon>
        <taxon>Bacillota</taxon>
        <taxon>Bacilli</taxon>
        <taxon>Lactobacillales</taxon>
        <taxon>Streptococcaceae</taxon>
        <taxon>Streptococcus</taxon>
    </lineage>
</organism>
<accession>A0ABV2JE91</accession>
<keyword evidence="1" id="KW-0805">Transcription regulation</keyword>
<keyword evidence="2" id="KW-0238">DNA-binding</keyword>
<evidence type="ECO:0000313" key="6">
    <source>
        <dbReference type="Proteomes" id="UP001549037"/>
    </source>
</evidence>
<comment type="caution">
    <text evidence="5">The sequence shown here is derived from an EMBL/GenBank/DDBJ whole genome shotgun (WGS) entry which is preliminary data.</text>
</comment>
<reference evidence="5 6" key="1">
    <citation type="submission" date="2024-06" db="EMBL/GenBank/DDBJ databases">
        <title>Genomic Encyclopedia of Type Strains, Phase IV (KMG-IV): sequencing the most valuable type-strain genomes for metagenomic binning, comparative biology and taxonomic classification.</title>
        <authorList>
            <person name="Goeker M."/>
        </authorList>
    </citation>
    <scope>NUCLEOTIDE SEQUENCE [LARGE SCALE GENOMIC DNA]</scope>
    <source>
        <strain evidence="5 6">DSM 28302</strain>
    </source>
</reference>
<evidence type="ECO:0000259" key="4">
    <source>
        <dbReference type="PROSITE" id="PS50949"/>
    </source>
</evidence>
<dbReference type="SUPFAM" id="SSF46785">
    <property type="entry name" value="Winged helix' DNA-binding domain"/>
    <property type="match status" value="1"/>
</dbReference>
<dbReference type="PROSITE" id="PS50949">
    <property type="entry name" value="HTH_GNTR"/>
    <property type="match status" value="1"/>
</dbReference>
<evidence type="ECO:0000256" key="1">
    <source>
        <dbReference type="ARBA" id="ARBA00023015"/>
    </source>
</evidence>
<dbReference type="PANTHER" id="PTHR44846:SF1">
    <property type="entry name" value="MANNOSYL-D-GLYCERATE TRANSPORT_METABOLISM SYSTEM REPRESSOR MNGR-RELATED"/>
    <property type="match status" value="1"/>
</dbReference>
<evidence type="ECO:0000313" key="5">
    <source>
        <dbReference type="EMBL" id="MET3634085.1"/>
    </source>
</evidence>
<dbReference type="Pfam" id="PF00392">
    <property type="entry name" value="GntR"/>
    <property type="match status" value="1"/>
</dbReference>
<dbReference type="PANTHER" id="PTHR44846">
    <property type="entry name" value="MANNOSYL-D-GLYCERATE TRANSPORT/METABOLISM SYSTEM REPRESSOR MNGR-RELATED"/>
    <property type="match status" value="1"/>
</dbReference>
<dbReference type="InterPro" id="IPR050679">
    <property type="entry name" value="Bact_HTH_transcr_reg"/>
</dbReference>
<dbReference type="PRINTS" id="PR00035">
    <property type="entry name" value="HTHGNTR"/>
</dbReference>
<feature type="domain" description="HTH gntR-type" evidence="4">
    <location>
        <begin position="7"/>
        <end position="74"/>
    </location>
</feature>